<dbReference type="OrthoDB" id="9790776at2"/>
<keyword evidence="1" id="KW-0732">Signal</keyword>
<dbReference type="GO" id="GO:0019867">
    <property type="term" value="C:outer membrane"/>
    <property type="evidence" value="ECO:0007669"/>
    <property type="project" value="InterPro"/>
</dbReference>
<comment type="caution">
    <text evidence="2">The sequence shown here is derived from an EMBL/GenBank/DDBJ whole genome shotgun (WGS) entry which is preliminary data.</text>
</comment>
<feature type="chain" id="PRO_5014975603" evidence="1">
    <location>
        <begin position="23"/>
        <end position="164"/>
    </location>
</feature>
<dbReference type="AlphaFoldDB" id="A0A2N3IF44"/>
<evidence type="ECO:0000313" key="3">
    <source>
        <dbReference type="Proteomes" id="UP000233387"/>
    </source>
</evidence>
<dbReference type="Proteomes" id="UP000233387">
    <property type="component" value="Unassembled WGS sequence"/>
</dbReference>
<gene>
    <name evidence="2" type="ORF">Rain11_1460</name>
</gene>
<keyword evidence="3" id="KW-1185">Reference proteome</keyword>
<dbReference type="InterPro" id="IPR007485">
    <property type="entry name" value="LPS_assembly_LptE"/>
</dbReference>
<reference evidence="2 3" key="1">
    <citation type="submission" date="2017-06" db="EMBL/GenBank/DDBJ databases">
        <title>Raineya orbicola gen. nov., sp. nov. a slightly thermophilic bacterium of the phylum Bacteroidetes and the description of Raineyaceae fam. nov.</title>
        <authorList>
            <person name="Albuquerque L."/>
            <person name="Polonia A.R.M."/>
            <person name="Barroso C."/>
            <person name="Froufe H.J.C."/>
            <person name="Lage O."/>
            <person name="Lobo-Da-Cunha A."/>
            <person name="Egas C."/>
            <person name="Da Costa M.S."/>
        </authorList>
    </citation>
    <scope>NUCLEOTIDE SEQUENCE [LARGE SCALE GENOMIC DNA]</scope>
    <source>
        <strain evidence="2 3">SPSPC-11</strain>
    </source>
</reference>
<dbReference type="PROSITE" id="PS51257">
    <property type="entry name" value="PROKAR_LIPOPROTEIN"/>
    <property type="match status" value="1"/>
</dbReference>
<sequence>MRKKIGLYLLFFSLMACKNVYYTLSGSAASGTIQVVNFNNLSGGGPPYLAQKLTEDLKTYYLQNSRLRISNSEADYVVEGDIVEYQVVPLAPGANQQAAQTRINIGVKIRFTDNKNPDNNFEQNFTNYADFPQTTTLAQAEAQKIQEIFDKIIFDIFQKTVANW</sequence>
<feature type="signal peptide" evidence="1">
    <location>
        <begin position="1"/>
        <end position="22"/>
    </location>
</feature>
<dbReference type="EMBL" id="NKXO01000021">
    <property type="protein sequence ID" value="PKQ68927.1"/>
    <property type="molecule type" value="Genomic_DNA"/>
</dbReference>
<name>A0A2N3IF44_9BACT</name>
<evidence type="ECO:0000256" key="1">
    <source>
        <dbReference type="SAM" id="SignalP"/>
    </source>
</evidence>
<dbReference type="RefSeq" id="WP_101358730.1">
    <property type="nucleotide sequence ID" value="NZ_NKXO01000021.1"/>
</dbReference>
<organism evidence="2 3">
    <name type="scientific">Raineya orbicola</name>
    <dbReference type="NCBI Taxonomy" id="2016530"/>
    <lineage>
        <taxon>Bacteria</taxon>
        <taxon>Pseudomonadati</taxon>
        <taxon>Bacteroidota</taxon>
        <taxon>Cytophagia</taxon>
        <taxon>Cytophagales</taxon>
        <taxon>Raineyaceae</taxon>
        <taxon>Raineya</taxon>
    </lineage>
</organism>
<proteinExistence type="predicted"/>
<protein>
    <submittedName>
        <fullName evidence="2">Lipopolysaccharide-assembly</fullName>
    </submittedName>
</protein>
<dbReference type="Pfam" id="PF04390">
    <property type="entry name" value="LptE"/>
    <property type="match status" value="1"/>
</dbReference>
<accession>A0A2N3IF44</accession>
<evidence type="ECO:0000313" key="2">
    <source>
        <dbReference type="EMBL" id="PKQ68927.1"/>
    </source>
</evidence>
<dbReference type="GO" id="GO:0043165">
    <property type="term" value="P:Gram-negative-bacterium-type cell outer membrane assembly"/>
    <property type="evidence" value="ECO:0007669"/>
    <property type="project" value="InterPro"/>
</dbReference>